<dbReference type="InterPro" id="IPR003768">
    <property type="entry name" value="ScpA"/>
</dbReference>
<dbReference type="GO" id="GO:0007059">
    <property type="term" value="P:chromosome segregation"/>
    <property type="evidence" value="ECO:0007669"/>
    <property type="project" value="UniProtKB-UniRule"/>
</dbReference>
<dbReference type="GO" id="GO:0051301">
    <property type="term" value="P:cell division"/>
    <property type="evidence" value="ECO:0007669"/>
    <property type="project" value="UniProtKB-KW"/>
</dbReference>
<protein>
    <recommendedName>
        <fullName evidence="1 2">Segregation and condensation protein A</fullName>
    </recommendedName>
</protein>
<comment type="function">
    <text evidence="2">Participates in chromosomal partition during cell division. May act via the formation of a condensin-like complex containing Smc and ScpB that pull DNA away from mid-cell into both cell halves.</text>
</comment>
<sequence>MEYEVKLEIFEGPLDLLLHLIHKNEVDIFDIPIATITDQYLEYIDMMKALNINIAADFLVMASTLTHIKSKMLLPGLKDDEEEDPMVELTQPLLEYMQFREAAEGLSERELLERDVFIRRSPVDMQDQLKGEESPLDVTLFQLMDAFKRIIEQELPGAKIEVHLEKWTINDKMEAIMTHLKEHGAAFFHEVFSKDRTISEFVVTFLALLELAHQGLIAVFQPTHTSDIQLIPQFDKAGEDGDDNR</sequence>
<comment type="similarity">
    <text evidence="2">Belongs to the ScpA family.</text>
</comment>
<evidence type="ECO:0000256" key="2">
    <source>
        <dbReference type="HAMAP-Rule" id="MF_01805"/>
    </source>
</evidence>
<dbReference type="EMBL" id="OJIN01000117">
    <property type="protein sequence ID" value="SPD74100.1"/>
    <property type="molecule type" value="Genomic_DNA"/>
</dbReference>
<name>A0A445MX90_9BACT</name>
<dbReference type="GO" id="GO:0006260">
    <property type="term" value="P:DNA replication"/>
    <property type="evidence" value="ECO:0007669"/>
    <property type="project" value="UniProtKB-UniRule"/>
</dbReference>
<comment type="subunit">
    <text evidence="2">Component of a cohesin-like complex composed of ScpA, ScpB and the Smc homodimer, in which ScpA and ScpB bind to the head domain of Smc. The presence of the three proteins is required for the association of the complex with DNA.</text>
</comment>
<proteinExistence type="inferred from homology"/>
<dbReference type="Pfam" id="PF02616">
    <property type="entry name" value="SMC_ScpA"/>
    <property type="match status" value="1"/>
</dbReference>
<dbReference type="HAMAP" id="MF_01805">
    <property type="entry name" value="ScpA"/>
    <property type="match status" value="1"/>
</dbReference>
<keyword evidence="2" id="KW-0132">Cell division</keyword>
<gene>
    <name evidence="2 3" type="primary">scpA</name>
    <name evidence="3" type="ORF">PITCH_A2030244</name>
</gene>
<reference evidence="3" key="1">
    <citation type="submission" date="2018-01" db="EMBL/GenBank/DDBJ databases">
        <authorList>
            <person name="Regsiter A."/>
            <person name="William W."/>
        </authorList>
    </citation>
    <scope>NUCLEOTIDE SEQUENCE</scope>
    <source>
        <strain evidence="3">TRIP AH-1</strain>
    </source>
</reference>
<dbReference type="PANTHER" id="PTHR33969">
    <property type="entry name" value="SEGREGATION AND CONDENSATION PROTEIN A"/>
    <property type="match status" value="1"/>
</dbReference>
<accession>A0A445MX90</accession>
<dbReference type="Gene3D" id="6.10.250.2410">
    <property type="match status" value="1"/>
</dbReference>
<keyword evidence="2" id="KW-0963">Cytoplasm</keyword>
<dbReference type="InterPro" id="IPR023093">
    <property type="entry name" value="ScpA-like_C"/>
</dbReference>
<evidence type="ECO:0000256" key="1">
    <source>
        <dbReference type="ARBA" id="ARBA00044777"/>
    </source>
</evidence>
<dbReference type="Gene3D" id="1.10.10.580">
    <property type="entry name" value="Structural maintenance of chromosome 1. Chain E"/>
    <property type="match status" value="1"/>
</dbReference>
<dbReference type="GO" id="GO:0005737">
    <property type="term" value="C:cytoplasm"/>
    <property type="evidence" value="ECO:0007669"/>
    <property type="project" value="UniProtKB-SubCell"/>
</dbReference>
<keyword evidence="2" id="KW-0131">Cell cycle</keyword>
<keyword evidence="2" id="KW-0159">Chromosome partition</keyword>
<dbReference type="PANTHER" id="PTHR33969:SF2">
    <property type="entry name" value="SEGREGATION AND CONDENSATION PROTEIN A"/>
    <property type="match status" value="1"/>
</dbReference>
<organism evidence="3">
    <name type="scientific">uncultured Desulfobacterium sp</name>
    <dbReference type="NCBI Taxonomy" id="201089"/>
    <lineage>
        <taxon>Bacteria</taxon>
        <taxon>Pseudomonadati</taxon>
        <taxon>Thermodesulfobacteriota</taxon>
        <taxon>Desulfobacteria</taxon>
        <taxon>Desulfobacterales</taxon>
        <taxon>Desulfobacteriaceae</taxon>
        <taxon>Desulfobacterium</taxon>
        <taxon>environmental samples</taxon>
    </lineage>
</organism>
<comment type="subcellular location">
    <subcellularLocation>
        <location evidence="2">Cytoplasm</location>
    </subcellularLocation>
    <text evidence="2">Associated with two foci at the outer edges of the nucleoid region in young cells, and at four foci within both cell halves in older cells.</text>
</comment>
<evidence type="ECO:0000313" key="3">
    <source>
        <dbReference type="EMBL" id="SPD74100.1"/>
    </source>
</evidence>
<dbReference type="AlphaFoldDB" id="A0A445MX90"/>